<dbReference type="Pfam" id="PF03466">
    <property type="entry name" value="LysR_substrate"/>
    <property type="match status" value="1"/>
</dbReference>
<dbReference type="PROSITE" id="PS50931">
    <property type="entry name" value="HTH_LYSR"/>
    <property type="match status" value="1"/>
</dbReference>
<dbReference type="InterPro" id="IPR036390">
    <property type="entry name" value="WH_DNA-bd_sf"/>
</dbReference>
<dbReference type="PANTHER" id="PTHR30346:SF0">
    <property type="entry name" value="HCA OPERON TRANSCRIPTIONAL ACTIVATOR HCAR"/>
    <property type="match status" value="1"/>
</dbReference>
<keyword evidence="2" id="KW-0805">Transcription regulation</keyword>
<evidence type="ECO:0000256" key="3">
    <source>
        <dbReference type="ARBA" id="ARBA00023125"/>
    </source>
</evidence>
<reference evidence="6 7" key="1">
    <citation type="submission" date="2023-10" db="EMBL/GenBank/DDBJ databases">
        <title>Noviherbaspirillum sp. CPCC 100848 genome assembly.</title>
        <authorList>
            <person name="Li X.Y."/>
            <person name="Fang X.M."/>
        </authorList>
    </citation>
    <scope>NUCLEOTIDE SEQUENCE [LARGE SCALE GENOMIC DNA]</scope>
    <source>
        <strain evidence="6 7">CPCC 100848</strain>
    </source>
</reference>
<evidence type="ECO:0000259" key="5">
    <source>
        <dbReference type="PROSITE" id="PS50931"/>
    </source>
</evidence>
<dbReference type="Proteomes" id="UP001352263">
    <property type="component" value="Unassembled WGS sequence"/>
</dbReference>
<evidence type="ECO:0000256" key="2">
    <source>
        <dbReference type="ARBA" id="ARBA00023015"/>
    </source>
</evidence>
<keyword evidence="7" id="KW-1185">Reference proteome</keyword>
<keyword evidence="4" id="KW-0804">Transcription</keyword>
<evidence type="ECO:0000256" key="1">
    <source>
        <dbReference type="ARBA" id="ARBA00009437"/>
    </source>
</evidence>
<accession>A0ABU6JD91</accession>
<dbReference type="Pfam" id="PF00126">
    <property type="entry name" value="HTH_1"/>
    <property type="match status" value="1"/>
</dbReference>
<name>A0ABU6JD91_9BURK</name>
<sequence>MFELFQLRCFVVVAEELHFGRAAARLFMTQPPLSRQIQLLEHALGVRLLERSTRAVTLTAAGQSFYMNARYLLKQADQAAIEARRIDTGRAGRVTLGFTAVAGYDLIPDLLSASRAELPEVDILLKEMVTLDQIAALSSNIIDLGFMRPLDARHSFAKELLIAEPLMLAVHVSNPLARKRTIRPADLKDEPLIMHSPDEGKYFYNLITALLGAAGVHPSYVQYLEQNHTILSLVRKGLGAAIVPASAKHLQFQNIVFKPLWKSEIQAEIYLVWRSDSHNPALASVREFTLKHCRRSRPAA</sequence>
<organism evidence="6 7">
    <name type="scientific">Noviherbaspirillum album</name>
    <dbReference type="NCBI Taxonomy" id="3080276"/>
    <lineage>
        <taxon>Bacteria</taxon>
        <taxon>Pseudomonadati</taxon>
        <taxon>Pseudomonadota</taxon>
        <taxon>Betaproteobacteria</taxon>
        <taxon>Burkholderiales</taxon>
        <taxon>Oxalobacteraceae</taxon>
        <taxon>Noviherbaspirillum</taxon>
    </lineage>
</organism>
<dbReference type="Gene3D" id="1.10.10.10">
    <property type="entry name" value="Winged helix-like DNA-binding domain superfamily/Winged helix DNA-binding domain"/>
    <property type="match status" value="1"/>
</dbReference>
<evidence type="ECO:0000313" key="7">
    <source>
        <dbReference type="Proteomes" id="UP001352263"/>
    </source>
</evidence>
<dbReference type="PRINTS" id="PR00039">
    <property type="entry name" value="HTHLYSR"/>
</dbReference>
<dbReference type="EMBL" id="JAWIIV010000020">
    <property type="protein sequence ID" value="MEC4721607.1"/>
    <property type="molecule type" value="Genomic_DNA"/>
</dbReference>
<dbReference type="SUPFAM" id="SSF53850">
    <property type="entry name" value="Periplasmic binding protein-like II"/>
    <property type="match status" value="1"/>
</dbReference>
<dbReference type="PANTHER" id="PTHR30346">
    <property type="entry name" value="TRANSCRIPTIONAL DUAL REGULATOR HCAR-RELATED"/>
    <property type="match status" value="1"/>
</dbReference>
<feature type="domain" description="HTH lysR-type" evidence="5">
    <location>
        <begin position="2"/>
        <end position="59"/>
    </location>
</feature>
<dbReference type="InterPro" id="IPR000847">
    <property type="entry name" value="LysR_HTH_N"/>
</dbReference>
<dbReference type="SUPFAM" id="SSF46785">
    <property type="entry name" value="Winged helix' DNA-binding domain"/>
    <property type="match status" value="1"/>
</dbReference>
<keyword evidence="3" id="KW-0238">DNA-binding</keyword>
<dbReference type="RefSeq" id="WP_326508293.1">
    <property type="nucleotide sequence ID" value="NZ_JAWIIV010000020.1"/>
</dbReference>
<comment type="similarity">
    <text evidence="1">Belongs to the LysR transcriptional regulatory family.</text>
</comment>
<dbReference type="InterPro" id="IPR005119">
    <property type="entry name" value="LysR_subst-bd"/>
</dbReference>
<proteinExistence type="inferred from homology"/>
<evidence type="ECO:0000313" key="6">
    <source>
        <dbReference type="EMBL" id="MEC4721607.1"/>
    </source>
</evidence>
<protein>
    <submittedName>
        <fullName evidence="6">LysR family transcriptional regulator</fullName>
    </submittedName>
</protein>
<dbReference type="Gene3D" id="3.40.190.10">
    <property type="entry name" value="Periplasmic binding protein-like II"/>
    <property type="match status" value="2"/>
</dbReference>
<evidence type="ECO:0000256" key="4">
    <source>
        <dbReference type="ARBA" id="ARBA00023163"/>
    </source>
</evidence>
<gene>
    <name evidence="6" type="ORF">RY831_20785</name>
</gene>
<dbReference type="InterPro" id="IPR036388">
    <property type="entry name" value="WH-like_DNA-bd_sf"/>
</dbReference>
<comment type="caution">
    <text evidence="6">The sequence shown here is derived from an EMBL/GenBank/DDBJ whole genome shotgun (WGS) entry which is preliminary data.</text>
</comment>